<dbReference type="InterPro" id="IPR022310">
    <property type="entry name" value="NAD/GMP_synthase"/>
</dbReference>
<evidence type="ECO:0000256" key="5">
    <source>
        <dbReference type="ARBA" id="ARBA00023027"/>
    </source>
</evidence>
<keyword evidence="5" id="KW-0520">NAD</keyword>
<evidence type="ECO:0000256" key="1">
    <source>
        <dbReference type="ARBA" id="ARBA00004790"/>
    </source>
</evidence>
<dbReference type="Pfam" id="PF02540">
    <property type="entry name" value="NAD_synthase"/>
    <property type="match status" value="1"/>
</dbReference>
<name>X1PB79_9ZZZZ</name>
<feature type="non-terminal residue" evidence="7">
    <location>
        <position position="116"/>
    </location>
</feature>
<protein>
    <recommendedName>
        <fullName evidence="6">NAD/GMP synthase domain-containing protein</fullName>
    </recommendedName>
</protein>
<dbReference type="AlphaFoldDB" id="X1PB79"/>
<dbReference type="UniPathway" id="UPA00253"/>
<keyword evidence="2" id="KW-0436">Ligase</keyword>
<dbReference type="Gene3D" id="3.40.50.620">
    <property type="entry name" value="HUPs"/>
    <property type="match status" value="1"/>
</dbReference>
<organism evidence="7">
    <name type="scientific">marine sediment metagenome</name>
    <dbReference type="NCBI Taxonomy" id="412755"/>
    <lineage>
        <taxon>unclassified sequences</taxon>
        <taxon>metagenomes</taxon>
        <taxon>ecological metagenomes</taxon>
    </lineage>
</organism>
<dbReference type="NCBIfam" id="TIGR00552">
    <property type="entry name" value="nadE"/>
    <property type="match status" value="1"/>
</dbReference>
<evidence type="ECO:0000256" key="3">
    <source>
        <dbReference type="ARBA" id="ARBA00022741"/>
    </source>
</evidence>
<keyword evidence="4" id="KW-0067">ATP-binding</keyword>
<gene>
    <name evidence="7" type="ORF">S06H3_34220</name>
</gene>
<comment type="caution">
    <text evidence="7">The sequence shown here is derived from an EMBL/GenBank/DDBJ whole genome shotgun (WGS) entry which is preliminary data.</text>
</comment>
<proteinExistence type="predicted"/>
<evidence type="ECO:0000256" key="4">
    <source>
        <dbReference type="ARBA" id="ARBA00022840"/>
    </source>
</evidence>
<dbReference type="InterPro" id="IPR003694">
    <property type="entry name" value="NAD_synthase"/>
</dbReference>
<dbReference type="GO" id="GO:0004359">
    <property type="term" value="F:glutaminase activity"/>
    <property type="evidence" value="ECO:0007669"/>
    <property type="project" value="InterPro"/>
</dbReference>
<evidence type="ECO:0000256" key="2">
    <source>
        <dbReference type="ARBA" id="ARBA00022598"/>
    </source>
</evidence>
<dbReference type="EMBL" id="BARV01020511">
    <property type="protein sequence ID" value="GAI28174.1"/>
    <property type="molecule type" value="Genomic_DNA"/>
</dbReference>
<dbReference type="GO" id="GO:0003952">
    <property type="term" value="F:NAD+ synthase (glutamine-hydrolyzing) activity"/>
    <property type="evidence" value="ECO:0007669"/>
    <property type="project" value="InterPro"/>
</dbReference>
<comment type="pathway">
    <text evidence="1">Cofactor biosynthesis; NAD(+) biosynthesis.</text>
</comment>
<dbReference type="GO" id="GO:0009435">
    <property type="term" value="P:NAD+ biosynthetic process"/>
    <property type="evidence" value="ECO:0007669"/>
    <property type="project" value="UniProtKB-UniPathway"/>
</dbReference>
<evidence type="ECO:0000259" key="6">
    <source>
        <dbReference type="Pfam" id="PF02540"/>
    </source>
</evidence>
<dbReference type="GO" id="GO:0005737">
    <property type="term" value="C:cytoplasm"/>
    <property type="evidence" value="ECO:0007669"/>
    <property type="project" value="InterPro"/>
</dbReference>
<dbReference type="GO" id="GO:0005524">
    <property type="term" value="F:ATP binding"/>
    <property type="evidence" value="ECO:0007669"/>
    <property type="project" value="UniProtKB-KW"/>
</dbReference>
<sequence>MGQLSFRHKGIQKYLFFMNGDLIHAQTNQSQELLGEVLFKLGKLSEKDYDRIDEYIEPKKSLGESLIGYGTIHGDMACAINPIGDLYKTQVRQLGRHLGVPANILTKTPTAGLWDG</sequence>
<dbReference type="InterPro" id="IPR014729">
    <property type="entry name" value="Rossmann-like_a/b/a_fold"/>
</dbReference>
<reference evidence="7" key="1">
    <citation type="journal article" date="2014" name="Front. Microbiol.">
        <title>High frequency of phylogenetically diverse reductive dehalogenase-homologous genes in deep subseafloor sedimentary metagenomes.</title>
        <authorList>
            <person name="Kawai M."/>
            <person name="Futagami T."/>
            <person name="Toyoda A."/>
            <person name="Takaki Y."/>
            <person name="Nishi S."/>
            <person name="Hori S."/>
            <person name="Arai W."/>
            <person name="Tsubouchi T."/>
            <person name="Morono Y."/>
            <person name="Uchiyama I."/>
            <person name="Ito T."/>
            <person name="Fujiyama A."/>
            <person name="Inagaki F."/>
            <person name="Takami H."/>
        </authorList>
    </citation>
    <scope>NUCLEOTIDE SEQUENCE</scope>
    <source>
        <strain evidence="7">Expedition CK06-06</strain>
    </source>
</reference>
<keyword evidence="3" id="KW-0547">Nucleotide-binding</keyword>
<feature type="domain" description="NAD/GMP synthase" evidence="6">
    <location>
        <begin position="64"/>
        <end position="116"/>
    </location>
</feature>
<dbReference type="SUPFAM" id="SSF52402">
    <property type="entry name" value="Adenine nucleotide alpha hydrolases-like"/>
    <property type="match status" value="1"/>
</dbReference>
<accession>X1PB79</accession>
<evidence type="ECO:0000313" key="7">
    <source>
        <dbReference type="EMBL" id="GAI28174.1"/>
    </source>
</evidence>